<reference evidence="1" key="2">
    <citation type="journal article" date="2023" name="Proc. Natl. Acad. Sci. U.S.A.">
        <title>A global phylogenomic analysis of the shiitake genus Lentinula.</title>
        <authorList>
            <person name="Sierra-Patev S."/>
            <person name="Min B."/>
            <person name="Naranjo-Ortiz M."/>
            <person name="Looney B."/>
            <person name="Konkel Z."/>
            <person name="Slot J.C."/>
            <person name="Sakamoto Y."/>
            <person name="Steenwyk J.L."/>
            <person name="Rokas A."/>
            <person name="Carro J."/>
            <person name="Camarero S."/>
            <person name="Ferreira P."/>
            <person name="Molpeceres G."/>
            <person name="Ruiz-Duenas F.J."/>
            <person name="Serrano A."/>
            <person name="Henrissat B."/>
            <person name="Drula E."/>
            <person name="Hughes K.W."/>
            <person name="Mata J.L."/>
            <person name="Ishikawa N.K."/>
            <person name="Vargas-Isla R."/>
            <person name="Ushijima S."/>
            <person name="Smith C.A."/>
            <person name="Donoghue J."/>
            <person name="Ahrendt S."/>
            <person name="Andreopoulos W."/>
            <person name="He G."/>
            <person name="LaButti K."/>
            <person name="Lipzen A."/>
            <person name="Ng V."/>
            <person name="Riley R."/>
            <person name="Sandor L."/>
            <person name="Barry K."/>
            <person name="Martinez A.T."/>
            <person name="Xiao Y."/>
            <person name="Gibbons J.G."/>
            <person name="Terashima K."/>
            <person name="Grigoriev I.V."/>
            <person name="Hibbett D."/>
        </authorList>
    </citation>
    <scope>NUCLEOTIDE SEQUENCE</scope>
    <source>
        <strain evidence="1">Sp2 HRB7682 ss15</strain>
    </source>
</reference>
<dbReference type="AlphaFoldDB" id="A0A9W9DML4"/>
<evidence type="ECO:0000313" key="2">
    <source>
        <dbReference type="Proteomes" id="UP001150238"/>
    </source>
</evidence>
<gene>
    <name evidence="1" type="ORF">C8J55DRAFT_575492</name>
</gene>
<organism evidence="1 2">
    <name type="scientific">Lentinula lateritia</name>
    <dbReference type="NCBI Taxonomy" id="40482"/>
    <lineage>
        <taxon>Eukaryota</taxon>
        <taxon>Fungi</taxon>
        <taxon>Dikarya</taxon>
        <taxon>Basidiomycota</taxon>
        <taxon>Agaricomycotina</taxon>
        <taxon>Agaricomycetes</taxon>
        <taxon>Agaricomycetidae</taxon>
        <taxon>Agaricales</taxon>
        <taxon>Marasmiineae</taxon>
        <taxon>Omphalotaceae</taxon>
        <taxon>Lentinula</taxon>
    </lineage>
</organism>
<sequence length="238" mass="26668">MEEDLAKDMSNLLFARSGVSLSPEELQALQAAIRRKMGQTGDIQTGDVMDIVEVDSGPTRDVQNVEEIESLLKAQIDLFLSGYDSQMEQLALDQIQIPLWTPEFPDIDTDLRKFIWDLKIPRARAPNDHIPDMLLHKLGRFQKNESLRNRLTGLLGTKNHKVFVNTSGSGKTRMILEHLCSRWGIYLTCHEESRVGSSDLMMAISVIEQRPSAKPGFSGKNFPALPSISQCFPAKISS</sequence>
<dbReference type="Proteomes" id="UP001150238">
    <property type="component" value="Unassembled WGS sequence"/>
</dbReference>
<accession>A0A9W9DML4</accession>
<dbReference type="EMBL" id="JANVFS010000019">
    <property type="protein sequence ID" value="KAJ4476882.1"/>
    <property type="molecule type" value="Genomic_DNA"/>
</dbReference>
<evidence type="ECO:0000313" key="1">
    <source>
        <dbReference type="EMBL" id="KAJ4476882.1"/>
    </source>
</evidence>
<reference evidence="1" key="1">
    <citation type="submission" date="2022-08" db="EMBL/GenBank/DDBJ databases">
        <authorList>
            <consortium name="DOE Joint Genome Institute"/>
            <person name="Min B."/>
            <person name="Riley R."/>
            <person name="Sierra-Patev S."/>
            <person name="Naranjo-Ortiz M."/>
            <person name="Looney B."/>
            <person name="Konkel Z."/>
            <person name="Slot J.C."/>
            <person name="Sakamoto Y."/>
            <person name="Steenwyk J.L."/>
            <person name="Rokas A."/>
            <person name="Carro J."/>
            <person name="Camarero S."/>
            <person name="Ferreira P."/>
            <person name="Molpeceres G."/>
            <person name="Ruiz-Duenas F.J."/>
            <person name="Serrano A."/>
            <person name="Henrissat B."/>
            <person name="Drula E."/>
            <person name="Hughes K.W."/>
            <person name="Mata J.L."/>
            <person name="Ishikawa N.K."/>
            <person name="Vargas-Isla R."/>
            <person name="Ushijima S."/>
            <person name="Smith C.A."/>
            <person name="Ahrendt S."/>
            <person name="Andreopoulos W."/>
            <person name="He G."/>
            <person name="Labutti K."/>
            <person name="Lipzen A."/>
            <person name="Ng V."/>
            <person name="Sandor L."/>
            <person name="Barry K."/>
            <person name="Martinez A.T."/>
            <person name="Xiao Y."/>
            <person name="Gibbons J.G."/>
            <person name="Terashima K."/>
            <person name="Hibbett D.S."/>
            <person name="Grigoriev I.V."/>
        </authorList>
    </citation>
    <scope>NUCLEOTIDE SEQUENCE</scope>
    <source>
        <strain evidence="1">Sp2 HRB7682 ss15</strain>
    </source>
</reference>
<protein>
    <submittedName>
        <fullName evidence="1">Uncharacterized protein</fullName>
    </submittedName>
</protein>
<comment type="caution">
    <text evidence="1">The sequence shown here is derived from an EMBL/GenBank/DDBJ whole genome shotgun (WGS) entry which is preliminary data.</text>
</comment>
<proteinExistence type="predicted"/>
<name>A0A9W9DML4_9AGAR</name>